<dbReference type="InterPro" id="IPR051729">
    <property type="entry name" value="Opine/Lysopine_DH"/>
</dbReference>
<sequence length="364" mass="40285">MVLKISVIGAGNGGVTAAADLTVKGHEVTLHQSANSSNDLSRIEETGIINFNGKPVRIHKFTKDVGDAVRGNDVIMLTIPATAVEPIAEKLAPCLEDGQYILINSASAMSSLRFKRVLNNMKRDVDVKIGETMSLTYASRYHQATNEAVLISYNEHNLFSAFPSRFTEEMLEVLSRMYDHLKPAKNIIETTLNNGNPESHPGPSILNAGRIDYAGEDFYLYKEGITEHTVNVIHKIDEERKRMCEALEFEAASKSERSVRSGYFEEADSLQEQYNRSPVLKDIAGPANLENRYVTEDVSNGLVLWASIGDEIGVETPVMDAVITLTGALLRKDYFREGVTLSKLGIENADAGRLNSLMEYDHTR</sequence>
<reference evidence="9" key="2">
    <citation type="submission" date="2015-04" db="EMBL/GenBank/DDBJ databases">
        <title>Complete genome sequence of Salinicoccus halodurans strain H3B36, isolated from the Qaidam basin of China.</title>
        <authorList>
            <person name="Ma Y."/>
            <person name="Jiang K."/>
            <person name="Xue Y."/>
        </authorList>
    </citation>
    <scope>NUCLEOTIDE SEQUENCE [LARGE SCALE GENOMIC DNA]</scope>
    <source>
        <strain evidence="9">H3B36</strain>
    </source>
</reference>
<dbReference type="EMBL" id="CP011366">
    <property type="protein sequence ID" value="AKG73075.1"/>
    <property type="molecule type" value="Genomic_DNA"/>
</dbReference>
<dbReference type="InterPro" id="IPR008927">
    <property type="entry name" value="6-PGluconate_DH-like_C_sf"/>
</dbReference>
<dbReference type="Proteomes" id="UP000183090">
    <property type="component" value="Unassembled WGS sequence"/>
</dbReference>
<dbReference type="PANTHER" id="PTHR38015:SF1">
    <property type="entry name" value="OPINE DEHYDROGENASE DOMAIN-CONTAINING PROTEIN"/>
    <property type="match status" value="1"/>
</dbReference>
<evidence type="ECO:0000313" key="7">
    <source>
        <dbReference type="EMBL" id="AKG73075.1"/>
    </source>
</evidence>
<dbReference type="EC" id="1.1.1.44" evidence="1"/>
<dbReference type="InterPro" id="IPR011128">
    <property type="entry name" value="G3P_DH_NAD-dep_N"/>
</dbReference>
<dbReference type="SUPFAM" id="SSF51735">
    <property type="entry name" value="NAD(P)-binding Rossmann-fold domains"/>
    <property type="match status" value="1"/>
</dbReference>
<evidence type="ECO:0000313" key="9">
    <source>
        <dbReference type="Proteomes" id="UP000034029"/>
    </source>
</evidence>
<reference evidence="7 9" key="1">
    <citation type="journal article" date="2015" name="Int. J. Syst. Evol. Microbiol.">
        <title>Complete genome sequence of Salinicoccus halodurans H3B36, isolated from the Qaidam Basin in China.</title>
        <authorList>
            <person name="Jiang K."/>
            <person name="Xue Y."/>
            <person name="Ma Y."/>
        </authorList>
    </citation>
    <scope>NUCLEOTIDE SEQUENCE [LARGE SCALE GENOMIC DNA]</scope>
    <source>
        <strain evidence="7 9">H3B36</strain>
    </source>
</reference>
<dbReference type="Pfam" id="PF02317">
    <property type="entry name" value="Octopine_DH"/>
    <property type="match status" value="1"/>
</dbReference>
<dbReference type="OrthoDB" id="1073746at2"/>
<dbReference type="EMBL" id="FOTB01000003">
    <property type="protein sequence ID" value="SFK78547.1"/>
    <property type="molecule type" value="Genomic_DNA"/>
</dbReference>
<dbReference type="GO" id="GO:0046168">
    <property type="term" value="P:glycerol-3-phosphate catabolic process"/>
    <property type="evidence" value="ECO:0007669"/>
    <property type="project" value="InterPro"/>
</dbReference>
<keyword evidence="9" id="KW-1185">Reference proteome</keyword>
<dbReference type="InterPro" id="IPR036291">
    <property type="entry name" value="NAD(P)-bd_dom_sf"/>
</dbReference>
<reference evidence="8 10" key="3">
    <citation type="submission" date="2016-10" db="EMBL/GenBank/DDBJ databases">
        <authorList>
            <person name="Varghese N."/>
            <person name="Submissions S."/>
        </authorList>
    </citation>
    <scope>NUCLEOTIDE SEQUENCE [LARGE SCALE GENOMIC DNA]</scope>
    <source>
        <strain evidence="8 10">CGMCC 1.6501</strain>
    </source>
</reference>
<accession>A0A0F7D3U1</accession>
<dbReference type="GO" id="GO:0004616">
    <property type="term" value="F:phosphogluconate dehydrogenase (decarboxylating) activity"/>
    <property type="evidence" value="ECO:0007669"/>
    <property type="project" value="UniProtKB-EC"/>
</dbReference>
<feature type="domain" description="Glycerol-3-phosphate dehydrogenase NAD-dependent N-terminal" evidence="5">
    <location>
        <begin position="4"/>
        <end position="103"/>
    </location>
</feature>
<dbReference type="InterPro" id="IPR003421">
    <property type="entry name" value="Opine_DH"/>
</dbReference>
<evidence type="ECO:0000259" key="6">
    <source>
        <dbReference type="Pfam" id="PF02317"/>
    </source>
</evidence>
<dbReference type="Pfam" id="PF01210">
    <property type="entry name" value="NAD_Gly3P_dh_N"/>
    <property type="match status" value="1"/>
</dbReference>
<dbReference type="Gene3D" id="1.10.1040.10">
    <property type="entry name" value="N-(1-d-carboxylethyl)-l-norvaline Dehydrogenase, domain 2"/>
    <property type="match status" value="1"/>
</dbReference>
<dbReference type="RefSeq" id="WP_046789267.1">
    <property type="nucleotide sequence ID" value="NZ_CP011366.1"/>
</dbReference>
<keyword evidence="3" id="KW-0560">Oxidoreductase</keyword>
<dbReference type="PANTHER" id="PTHR38015">
    <property type="entry name" value="BLR6086 PROTEIN"/>
    <property type="match status" value="1"/>
</dbReference>
<evidence type="ECO:0000259" key="5">
    <source>
        <dbReference type="Pfam" id="PF01210"/>
    </source>
</evidence>
<evidence type="ECO:0000256" key="1">
    <source>
        <dbReference type="ARBA" id="ARBA00013011"/>
    </source>
</evidence>
<organism evidence="8 10">
    <name type="scientific">Salinicoccus halodurans</name>
    <dbReference type="NCBI Taxonomy" id="407035"/>
    <lineage>
        <taxon>Bacteria</taxon>
        <taxon>Bacillati</taxon>
        <taxon>Bacillota</taxon>
        <taxon>Bacilli</taxon>
        <taxon>Bacillales</taxon>
        <taxon>Staphylococcaceae</taxon>
        <taxon>Salinicoccus</taxon>
    </lineage>
</organism>
<dbReference type="KEGG" id="shv:AAT16_01855"/>
<evidence type="ECO:0000256" key="2">
    <source>
        <dbReference type="ARBA" id="ARBA00018193"/>
    </source>
</evidence>
<feature type="domain" description="Opine dehydrogenase" evidence="6">
    <location>
        <begin position="184"/>
        <end position="329"/>
    </location>
</feature>
<name>A0A0F7D3U1_9STAP</name>
<protein>
    <recommendedName>
        <fullName evidence="2">6-phosphogluconate dehydrogenase, decarboxylating</fullName>
        <ecNumber evidence="1">1.1.1.44</ecNumber>
    </recommendedName>
</protein>
<evidence type="ECO:0000256" key="3">
    <source>
        <dbReference type="ARBA" id="ARBA00023002"/>
    </source>
</evidence>
<comment type="catalytic activity">
    <reaction evidence="4">
        <text>6-phospho-D-gluconate + NADP(+) = D-ribulose 5-phosphate + CO2 + NADPH</text>
        <dbReference type="Rhea" id="RHEA:10116"/>
        <dbReference type="ChEBI" id="CHEBI:16526"/>
        <dbReference type="ChEBI" id="CHEBI:57783"/>
        <dbReference type="ChEBI" id="CHEBI:58121"/>
        <dbReference type="ChEBI" id="CHEBI:58349"/>
        <dbReference type="ChEBI" id="CHEBI:58759"/>
        <dbReference type="EC" id="1.1.1.44"/>
    </reaction>
</comment>
<dbReference type="GO" id="GO:0051287">
    <property type="term" value="F:NAD binding"/>
    <property type="evidence" value="ECO:0007669"/>
    <property type="project" value="InterPro"/>
</dbReference>
<dbReference type="Proteomes" id="UP000034029">
    <property type="component" value="Chromosome"/>
</dbReference>
<dbReference type="SUPFAM" id="SSF48179">
    <property type="entry name" value="6-phosphogluconate dehydrogenase C-terminal domain-like"/>
    <property type="match status" value="1"/>
</dbReference>
<proteinExistence type="predicted"/>
<evidence type="ECO:0000313" key="10">
    <source>
        <dbReference type="Proteomes" id="UP000183090"/>
    </source>
</evidence>
<evidence type="ECO:0000313" key="8">
    <source>
        <dbReference type="EMBL" id="SFK78547.1"/>
    </source>
</evidence>
<dbReference type="InterPro" id="IPR013328">
    <property type="entry name" value="6PGD_dom2"/>
</dbReference>
<dbReference type="Gene3D" id="3.40.50.720">
    <property type="entry name" value="NAD(P)-binding Rossmann-like Domain"/>
    <property type="match status" value="1"/>
</dbReference>
<dbReference type="AlphaFoldDB" id="A0A0F7D3U1"/>
<evidence type="ECO:0000256" key="4">
    <source>
        <dbReference type="ARBA" id="ARBA00048640"/>
    </source>
</evidence>
<gene>
    <name evidence="7" type="ORF">AAT16_01855</name>
    <name evidence="8" type="ORF">SAMN05216235_1745</name>
</gene>